<sequence>MTKAWDKGLKGVGLFLLLGSLLVLAGCSKLEQAKVTPVKSVSIAKPKTSPAPKISRPSNLKQEETFVRQFLEAYTTYSTLNSQKASLKKYLSPALQKRLAVNSPISPALDQVTSTGENISVWRNDGKAWLGLVEVKVNDQTSSLQVFILQLQKQGNRYVVSELTSPTQE</sequence>
<dbReference type="PROSITE" id="PS51257">
    <property type="entry name" value="PROKAR_LIPOPROTEIN"/>
    <property type="match status" value="1"/>
</dbReference>
<name>S6EQY6_LACLL</name>
<evidence type="ECO:0008006" key="3">
    <source>
        <dbReference type="Google" id="ProtNLM"/>
    </source>
</evidence>
<organism evidence="1 2">
    <name type="scientific">Lactococcus lactis subsp. lactis A12</name>
    <dbReference type="NCBI Taxonomy" id="1137134"/>
    <lineage>
        <taxon>Bacteria</taxon>
        <taxon>Bacillati</taxon>
        <taxon>Bacillota</taxon>
        <taxon>Bacilli</taxon>
        <taxon>Lactobacillales</taxon>
        <taxon>Streptococcaceae</taxon>
        <taxon>Lactococcus</taxon>
    </lineage>
</organism>
<reference evidence="1 2" key="1">
    <citation type="journal article" date="2013" name="Appl. Environ. Microbiol.">
        <title>The Carbohydrate Metabolism Signature of Lactococcus lactis Strain A12 Reveals Its Sourdough Ecosystem Origin.</title>
        <authorList>
            <person name="Passerini D."/>
            <person name="Coddeville M."/>
            <person name="Le Bourgeois P."/>
            <person name="Loubiere P."/>
            <person name="Ritzenthaler P."/>
            <person name="Fontagne-Faucher C."/>
            <person name="Daveran-Mingot M.L."/>
            <person name="Cocaign-Bousquet M."/>
        </authorList>
    </citation>
    <scope>NUCLEOTIDE SEQUENCE [LARGE SCALE GENOMIC DNA]</scope>
    <source>
        <strain evidence="1 2">A12</strain>
    </source>
</reference>
<evidence type="ECO:0000313" key="1">
    <source>
        <dbReference type="EMBL" id="CDG03730.1"/>
    </source>
</evidence>
<proteinExistence type="predicted"/>
<dbReference type="RefSeq" id="WP_021721950.1">
    <property type="nucleotide sequence ID" value="NZ_CBLU010000005.1"/>
</dbReference>
<protein>
    <recommendedName>
        <fullName evidence="3">Lipoprotein</fullName>
    </recommendedName>
</protein>
<accession>S6EQY6</accession>
<dbReference type="AlphaFoldDB" id="S6EQY6"/>
<gene>
    <name evidence="1" type="ORF">O9U_11280</name>
</gene>
<comment type="caution">
    <text evidence="1">The sequence shown here is derived from an EMBL/GenBank/DDBJ whole genome shotgun (WGS) entry which is preliminary data.</text>
</comment>
<dbReference type="Proteomes" id="UP000015361">
    <property type="component" value="Unassembled WGS sequence"/>
</dbReference>
<dbReference type="EMBL" id="CBLU010000005">
    <property type="protein sequence ID" value="CDG03730.1"/>
    <property type="molecule type" value="Genomic_DNA"/>
</dbReference>
<evidence type="ECO:0000313" key="2">
    <source>
        <dbReference type="Proteomes" id="UP000015361"/>
    </source>
</evidence>